<evidence type="ECO:0000256" key="2">
    <source>
        <dbReference type="ARBA" id="ARBA00022578"/>
    </source>
</evidence>
<evidence type="ECO:0000259" key="6">
    <source>
        <dbReference type="Pfam" id="PF01385"/>
    </source>
</evidence>
<reference evidence="8 9" key="1">
    <citation type="submission" date="2020-08" db="EMBL/GenBank/DDBJ databases">
        <title>Genomic Encyclopedia of Type Strains, Phase III (KMG-III): the genomes of soil and plant-associated and newly described type strains.</title>
        <authorList>
            <person name="Whitman W."/>
        </authorList>
    </citation>
    <scope>NUCLEOTIDE SEQUENCE [LARGE SCALE GENOMIC DNA]</scope>
    <source>
        <strain evidence="8 9">CECT 3303</strain>
    </source>
</reference>
<evidence type="ECO:0000313" key="9">
    <source>
        <dbReference type="Proteomes" id="UP000562352"/>
    </source>
</evidence>
<dbReference type="RefSeq" id="WP_338048130.1">
    <property type="nucleotide sequence ID" value="NZ_JACHJJ010000081.1"/>
</dbReference>
<keyword evidence="4" id="KW-0233">DNA recombination</keyword>
<dbReference type="InterPro" id="IPR001959">
    <property type="entry name" value="Transposase"/>
</dbReference>
<sequence length="301" mass="31906">MVARAQQLQQQFARQKKGSARRAATRAQIAGLNVRIRNRRTDFPAWTANRLTRGHGMVVVEDLKIRNMTAGAKGTVAAPGVNVAAKAELNRAILAKGWGALLTILEHKARYNGSRIVRVPPAYTSQRCSACGTVDAKSRESQAVFACTSCAYTGNADVNAAKNILAAGPAVTGRGDLAVGRSAKRQPPVTVAVQPQISHGNPRLQPWGGSQDSSDLARLWLEVEALGELWNVQATVQTVLHGCPMTERQGPHPANAGKRRDRQGSLPGGGVYGVNAAVLAAAEAGRPCDDPAGVYAVNTRR</sequence>
<dbReference type="EMBL" id="JACHJJ010000081">
    <property type="protein sequence ID" value="MBB5968230.1"/>
    <property type="molecule type" value="Genomic_DNA"/>
</dbReference>
<keyword evidence="9" id="KW-1185">Reference proteome</keyword>
<dbReference type="Proteomes" id="UP000562352">
    <property type="component" value="Unassembled WGS sequence"/>
</dbReference>
<dbReference type="NCBIfam" id="NF040570">
    <property type="entry name" value="guided_TnpB"/>
    <property type="match status" value="1"/>
</dbReference>
<dbReference type="GO" id="GO:0032196">
    <property type="term" value="P:transposition"/>
    <property type="evidence" value="ECO:0007669"/>
    <property type="project" value="UniProtKB-KW"/>
</dbReference>
<gene>
    <name evidence="8" type="ORF">FHS22_007553</name>
</gene>
<accession>A0A841DDR5</accession>
<dbReference type="InterPro" id="IPR010095">
    <property type="entry name" value="Cas12f1-like_TNB"/>
</dbReference>
<feature type="domain" description="Probable transposase IS891/IS1136/IS1341" evidence="6">
    <location>
        <begin position="5"/>
        <end position="69"/>
    </location>
</feature>
<feature type="non-terminal residue" evidence="8">
    <location>
        <position position="301"/>
    </location>
</feature>
<feature type="domain" description="Cas12f1-like TNB" evidence="7">
    <location>
        <begin position="98"/>
        <end position="164"/>
    </location>
</feature>
<keyword evidence="3" id="KW-0238">DNA-binding</keyword>
<dbReference type="Pfam" id="PF07282">
    <property type="entry name" value="Cas12f1-like_TNB"/>
    <property type="match status" value="1"/>
</dbReference>
<evidence type="ECO:0000313" key="8">
    <source>
        <dbReference type="EMBL" id="MBB5968230.1"/>
    </source>
</evidence>
<dbReference type="AlphaFoldDB" id="A0A841DDR5"/>
<evidence type="ECO:0000256" key="3">
    <source>
        <dbReference type="ARBA" id="ARBA00023125"/>
    </source>
</evidence>
<dbReference type="Pfam" id="PF01385">
    <property type="entry name" value="OrfB_IS605"/>
    <property type="match status" value="1"/>
</dbReference>
<protein>
    <submittedName>
        <fullName evidence="8">IS605 OrfB family transposase</fullName>
    </submittedName>
</protein>
<comment type="similarity">
    <text evidence="1">In the C-terminal section; belongs to the transposase 35 family.</text>
</comment>
<proteinExistence type="inferred from homology"/>
<name>A0A841DDR5_PLAVE</name>
<feature type="region of interest" description="Disordered" evidence="5">
    <location>
        <begin position="244"/>
        <end position="268"/>
    </location>
</feature>
<dbReference type="GO" id="GO:0003677">
    <property type="term" value="F:DNA binding"/>
    <property type="evidence" value="ECO:0007669"/>
    <property type="project" value="UniProtKB-KW"/>
</dbReference>
<evidence type="ECO:0000256" key="1">
    <source>
        <dbReference type="ARBA" id="ARBA00008761"/>
    </source>
</evidence>
<comment type="caution">
    <text evidence="8">The sequence shown here is derived from an EMBL/GenBank/DDBJ whole genome shotgun (WGS) entry which is preliminary data.</text>
</comment>
<evidence type="ECO:0000256" key="4">
    <source>
        <dbReference type="ARBA" id="ARBA00023172"/>
    </source>
</evidence>
<keyword evidence="2" id="KW-0815">Transposition</keyword>
<evidence type="ECO:0000256" key="5">
    <source>
        <dbReference type="SAM" id="MobiDB-lite"/>
    </source>
</evidence>
<evidence type="ECO:0000259" key="7">
    <source>
        <dbReference type="Pfam" id="PF07282"/>
    </source>
</evidence>
<organism evidence="8 9">
    <name type="scientific">Planomonospora venezuelensis</name>
    <dbReference type="NCBI Taxonomy" id="1999"/>
    <lineage>
        <taxon>Bacteria</taxon>
        <taxon>Bacillati</taxon>
        <taxon>Actinomycetota</taxon>
        <taxon>Actinomycetes</taxon>
        <taxon>Streptosporangiales</taxon>
        <taxon>Streptosporangiaceae</taxon>
        <taxon>Planomonospora</taxon>
    </lineage>
</organism>
<dbReference type="GO" id="GO:0006310">
    <property type="term" value="P:DNA recombination"/>
    <property type="evidence" value="ECO:0007669"/>
    <property type="project" value="UniProtKB-KW"/>
</dbReference>